<evidence type="ECO:0000313" key="7">
    <source>
        <dbReference type="Proteomes" id="UP000663879"/>
    </source>
</evidence>
<dbReference type="AlphaFoldDB" id="A0A814BJE8"/>
<evidence type="ECO:0000256" key="5">
    <source>
        <dbReference type="ARBA" id="ARBA00023136"/>
    </source>
</evidence>
<dbReference type="GO" id="GO:0007409">
    <property type="term" value="P:axonogenesis"/>
    <property type="evidence" value="ECO:0007669"/>
    <property type="project" value="TreeGrafter"/>
</dbReference>
<dbReference type="SUPFAM" id="SSF52058">
    <property type="entry name" value="L domain-like"/>
    <property type="match status" value="1"/>
</dbReference>
<dbReference type="InterPro" id="IPR032675">
    <property type="entry name" value="LRR_dom_sf"/>
</dbReference>
<evidence type="ECO:0000256" key="1">
    <source>
        <dbReference type="ARBA" id="ARBA00004479"/>
    </source>
</evidence>
<evidence type="ECO:0000256" key="2">
    <source>
        <dbReference type="ARBA" id="ARBA00022692"/>
    </source>
</evidence>
<sequence>MFETKSELVEFHEKLICKNDKDSSLLNSYREIIISKLKELERLNLENFDTKNYKHCVLIENPNKSLFSNFPVFLIISKLLMPQKFAECLEYTKLYETKKFDFKEKAILDIVCQLIREHDENLIIDLSERNVLDEIKLDIQDSESDLSFMPQLLDATKINSIRLHVPECKQIPINCFEHFKNLLNLSIISLKGSLISNNFLHLQKLENLKIHGGLKKIFSNAFVGLKNLKSLEICDINLKYLDDDVFNGLDNLEYLYIDNDLIEFSQALNVFIKDKFHLKARDNFCFATRFRNCRLPTIIRSSSVDLFFLKNIDQDILEKFKNIVCLNLNCHDPFDFGFVDTHVEFTFDYNFSFNNSMTNLLNSRPEFSRFLVFANIVQIFDLVYLELCTVRDLEKIKCKNLTFLIIDKVGKLPKFSPNFRGLKALKLKDISQFDKDCFENLENLEYLHMDARNDSILDEIEANTFKGLNNLKYFKLSLPRQETISSLSDFKSKRHLKIVQSGVELLRDLISQVRLSEIKKEYVRIKFEPDY</sequence>
<proteinExistence type="predicted"/>
<dbReference type="Gene3D" id="3.80.10.10">
    <property type="entry name" value="Ribonuclease Inhibitor"/>
    <property type="match status" value="2"/>
</dbReference>
<keyword evidence="2" id="KW-0812">Transmembrane</keyword>
<dbReference type="Pfam" id="PF13306">
    <property type="entry name" value="LRR_5"/>
    <property type="match status" value="2"/>
</dbReference>
<dbReference type="PANTHER" id="PTHR45773:SF5">
    <property type="entry name" value="SLIT AND NTRK-LIKE PROTEIN 5"/>
    <property type="match status" value="1"/>
</dbReference>
<keyword evidence="7" id="KW-1185">Reference proteome</keyword>
<reference evidence="6" key="1">
    <citation type="submission" date="2021-02" db="EMBL/GenBank/DDBJ databases">
        <authorList>
            <person name="Nowell W R."/>
        </authorList>
    </citation>
    <scope>NUCLEOTIDE SEQUENCE</scope>
    <source>
        <strain evidence="6">Ploen Becks lab</strain>
    </source>
</reference>
<accession>A0A814BJE8</accession>
<evidence type="ECO:0000313" key="6">
    <source>
        <dbReference type="EMBL" id="CAF0927454.1"/>
    </source>
</evidence>
<evidence type="ECO:0000256" key="4">
    <source>
        <dbReference type="ARBA" id="ARBA00022989"/>
    </source>
</evidence>
<gene>
    <name evidence="6" type="ORF">OXX778_LOCUS12719</name>
</gene>
<protein>
    <submittedName>
        <fullName evidence="6">Uncharacterized protein</fullName>
    </submittedName>
</protein>
<keyword evidence="4" id="KW-1133">Transmembrane helix</keyword>
<comment type="subcellular location">
    <subcellularLocation>
        <location evidence="1">Membrane</location>
        <topology evidence="1">Single-pass type I membrane protein</topology>
    </subcellularLocation>
</comment>
<dbReference type="PANTHER" id="PTHR45773">
    <property type="entry name" value="SLIT AND NTRK-LIKE PROTEIN 4-RELATED"/>
    <property type="match status" value="1"/>
</dbReference>
<evidence type="ECO:0000256" key="3">
    <source>
        <dbReference type="ARBA" id="ARBA00022729"/>
    </source>
</evidence>
<dbReference type="GO" id="GO:0051965">
    <property type="term" value="P:positive regulation of synapse assembly"/>
    <property type="evidence" value="ECO:0007669"/>
    <property type="project" value="TreeGrafter"/>
</dbReference>
<comment type="caution">
    <text evidence="6">The sequence shown here is derived from an EMBL/GenBank/DDBJ whole genome shotgun (WGS) entry which is preliminary data.</text>
</comment>
<name>A0A814BJE8_9BILA</name>
<organism evidence="6 7">
    <name type="scientific">Brachionus calyciflorus</name>
    <dbReference type="NCBI Taxonomy" id="104777"/>
    <lineage>
        <taxon>Eukaryota</taxon>
        <taxon>Metazoa</taxon>
        <taxon>Spiralia</taxon>
        <taxon>Gnathifera</taxon>
        <taxon>Rotifera</taxon>
        <taxon>Eurotatoria</taxon>
        <taxon>Monogononta</taxon>
        <taxon>Pseudotrocha</taxon>
        <taxon>Ploima</taxon>
        <taxon>Brachionidae</taxon>
        <taxon>Brachionus</taxon>
    </lineage>
</organism>
<keyword evidence="5" id="KW-0472">Membrane</keyword>
<dbReference type="InterPro" id="IPR026906">
    <property type="entry name" value="LRR_5"/>
</dbReference>
<dbReference type="Proteomes" id="UP000663879">
    <property type="component" value="Unassembled WGS sequence"/>
</dbReference>
<dbReference type="GO" id="GO:0016020">
    <property type="term" value="C:membrane"/>
    <property type="evidence" value="ECO:0007669"/>
    <property type="project" value="UniProtKB-SubCell"/>
</dbReference>
<dbReference type="EMBL" id="CAJNOC010002342">
    <property type="protein sequence ID" value="CAF0927454.1"/>
    <property type="molecule type" value="Genomic_DNA"/>
</dbReference>
<keyword evidence="3" id="KW-0732">Signal</keyword>